<dbReference type="Proteomes" id="UP000546642">
    <property type="component" value="Unassembled WGS sequence"/>
</dbReference>
<dbReference type="RefSeq" id="WP_184074953.1">
    <property type="nucleotide sequence ID" value="NZ_JACHDS010000001.1"/>
</dbReference>
<feature type="region of interest" description="Disordered" evidence="1">
    <location>
        <begin position="1"/>
        <end position="59"/>
    </location>
</feature>
<proteinExistence type="predicted"/>
<comment type="caution">
    <text evidence="2">The sequence shown here is derived from an EMBL/GenBank/DDBJ whole genome shotgun (WGS) entry which is preliminary data.</text>
</comment>
<evidence type="ECO:0000313" key="2">
    <source>
        <dbReference type="EMBL" id="MBB6171730.1"/>
    </source>
</evidence>
<reference evidence="2 3" key="1">
    <citation type="submission" date="2020-08" db="EMBL/GenBank/DDBJ databases">
        <title>Sequencing the genomes of 1000 actinobacteria strains.</title>
        <authorList>
            <person name="Klenk H.-P."/>
        </authorList>
    </citation>
    <scope>NUCLEOTIDE SEQUENCE [LARGE SCALE GENOMIC DNA]</scope>
    <source>
        <strain evidence="2 3">DSM 46659</strain>
    </source>
</reference>
<dbReference type="EMBL" id="JACHDS010000001">
    <property type="protein sequence ID" value="MBB6171730.1"/>
    <property type="molecule type" value="Genomic_DNA"/>
</dbReference>
<evidence type="ECO:0000256" key="1">
    <source>
        <dbReference type="SAM" id="MobiDB-lite"/>
    </source>
</evidence>
<protein>
    <submittedName>
        <fullName evidence="2">Uncharacterized protein</fullName>
    </submittedName>
</protein>
<keyword evidence="3" id="KW-1185">Reference proteome</keyword>
<gene>
    <name evidence="2" type="ORF">HNR23_001790</name>
</gene>
<evidence type="ECO:0000313" key="3">
    <source>
        <dbReference type="Proteomes" id="UP000546642"/>
    </source>
</evidence>
<organism evidence="2 3">
    <name type="scientific">Nocardiopsis mwathae</name>
    <dbReference type="NCBI Taxonomy" id="1472723"/>
    <lineage>
        <taxon>Bacteria</taxon>
        <taxon>Bacillati</taxon>
        <taxon>Actinomycetota</taxon>
        <taxon>Actinomycetes</taxon>
        <taxon>Streptosporangiales</taxon>
        <taxon>Nocardiopsidaceae</taxon>
        <taxon>Nocardiopsis</taxon>
    </lineage>
</organism>
<name>A0A7W9YGI3_9ACTN</name>
<sequence length="59" mass="6409">MDDEPLPTVSETAHRAERNANANVAVSDGLDAIDRARTRREPVEDPTGEGMTGDRMQVS</sequence>
<accession>A0A7W9YGI3</accession>
<dbReference type="AlphaFoldDB" id="A0A7W9YGI3"/>
<feature type="compositionally biased region" description="Basic and acidic residues" evidence="1">
    <location>
        <begin position="32"/>
        <end position="43"/>
    </location>
</feature>